<reference evidence="2" key="1">
    <citation type="submission" date="2022-09" db="EMBL/GenBank/DDBJ databases">
        <title>Intensive care unit water sources are persistently colonized with multi-drug resistant bacteria and are the site of extensive horizontal gene transfer of antibiotic resistance genes.</title>
        <authorList>
            <person name="Diorio-Toth L."/>
        </authorList>
    </citation>
    <scope>NUCLEOTIDE SEQUENCE</scope>
    <source>
        <strain evidence="2">GD03843</strain>
    </source>
</reference>
<evidence type="ECO:0000313" key="2">
    <source>
        <dbReference type="EMBL" id="MDH0735677.1"/>
    </source>
</evidence>
<name>A0AA42IVF9_9BURK</name>
<organism evidence="2 3">
    <name type="scientific">Achromobacter spanius</name>
    <dbReference type="NCBI Taxonomy" id="217203"/>
    <lineage>
        <taxon>Bacteria</taxon>
        <taxon>Pseudomonadati</taxon>
        <taxon>Pseudomonadota</taxon>
        <taxon>Betaproteobacteria</taxon>
        <taxon>Burkholderiales</taxon>
        <taxon>Alcaligenaceae</taxon>
        <taxon>Achromobacter</taxon>
    </lineage>
</organism>
<comment type="caution">
    <text evidence="2">The sequence shown here is derived from an EMBL/GenBank/DDBJ whole genome shotgun (WGS) entry which is preliminary data.</text>
</comment>
<dbReference type="RefSeq" id="WP_279994536.1">
    <property type="nucleotide sequence ID" value="NZ_CBFGSQ010000002.1"/>
</dbReference>
<evidence type="ECO:0000256" key="1">
    <source>
        <dbReference type="SAM" id="MobiDB-lite"/>
    </source>
</evidence>
<gene>
    <name evidence="2" type="ORF">N5D93_07640</name>
</gene>
<sequence length="74" mass="7819">MSWPTLVIASVALIAFAAVLLRHPGVVLYDWFAARRVARIATRTAARIAATRATGAPRATAHAAKRVEPAPSVS</sequence>
<evidence type="ECO:0000313" key="3">
    <source>
        <dbReference type="Proteomes" id="UP001161094"/>
    </source>
</evidence>
<feature type="compositionally biased region" description="Low complexity" evidence="1">
    <location>
        <begin position="50"/>
        <end position="62"/>
    </location>
</feature>
<dbReference type="EMBL" id="JAOCDZ010000004">
    <property type="protein sequence ID" value="MDH0735677.1"/>
    <property type="molecule type" value="Genomic_DNA"/>
</dbReference>
<accession>A0AA42IVF9</accession>
<feature type="region of interest" description="Disordered" evidence="1">
    <location>
        <begin position="50"/>
        <end position="74"/>
    </location>
</feature>
<protein>
    <submittedName>
        <fullName evidence="2">Uncharacterized protein</fullName>
    </submittedName>
</protein>
<proteinExistence type="predicted"/>
<dbReference type="Proteomes" id="UP001161094">
    <property type="component" value="Unassembled WGS sequence"/>
</dbReference>
<dbReference type="AlphaFoldDB" id="A0AA42IVF9"/>